<dbReference type="PANTHER" id="PTHR24078:SF553">
    <property type="entry name" value="DNAJ HOMOLOG SUBFAMILY B MEMBER 5"/>
    <property type="match status" value="1"/>
</dbReference>
<dbReference type="GO" id="GO:0006457">
    <property type="term" value="P:protein folding"/>
    <property type="evidence" value="ECO:0007669"/>
    <property type="project" value="InterPro"/>
</dbReference>
<evidence type="ECO:0000259" key="2">
    <source>
        <dbReference type="Pfam" id="PF01556"/>
    </source>
</evidence>
<protein>
    <recommendedName>
        <fullName evidence="2">Chaperone DnaJ C-terminal domain-containing protein</fullName>
    </recommendedName>
</protein>
<accession>A0AA38U223</accession>
<name>A0AA38U223_9AGAR</name>
<keyword evidence="4" id="KW-1185">Reference proteome</keyword>
<dbReference type="PANTHER" id="PTHR24078">
    <property type="entry name" value="DNAJ HOMOLOG SUBFAMILY C MEMBER"/>
    <property type="match status" value="1"/>
</dbReference>
<dbReference type="Gene3D" id="2.60.260.20">
    <property type="entry name" value="Urease metallochaperone UreE, N-terminal domain"/>
    <property type="match status" value="1"/>
</dbReference>
<feature type="non-terminal residue" evidence="3">
    <location>
        <position position="191"/>
    </location>
</feature>
<dbReference type="InterPro" id="IPR008971">
    <property type="entry name" value="HSP40/DnaJ_pept-bd"/>
</dbReference>
<dbReference type="InterPro" id="IPR051339">
    <property type="entry name" value="DnaJ_subfamily_B"/>
</dbReference>
<sequence>MEDIQFRISGDRGVEGKLMKRENEAKQQKEAIEDFPAMRYPRKERVQDTMERRRANGLACGVPRKRSFGGVRGSVKGPRVSKVQGNGEERARGEIVSLQDLYSGAVKYLKVGRKLLNGTTEDKVLDIQVHPGWKSGTMIRFARAGNEQVNGEAQDLVFVVEEKAHISLREALTHDGGGKKQVEMLDGRKIQ</sequence>
<dbReference type="GO" id="GO:0051082">
    <property type="term" value="F:unfolded protein binding"/>
    <property type="evidence" value="ECO:0007669"/>
    <property type="project" value="InterPro"/>
</dbReference>
<dbReference type="InterPro" id="IPR002939">
    <property type="entry name" value="DnaJ_C"/>
</dbReference>
<feature type="domain" description="Chaperone DnaJ C-terminal" evidence="2">
    <location>
        <begin position="96"/>
        <end position="166"/>
    </location>
</feature>
<keyword evidence="1" id="KW-0143">Chaperone</keyword>
<dbReference type="Proteomes" id="UP001163846">
    <property type="component" value="Unassembled WGS sequence"/>
</dbReference>
<evidence type="ECO:0000256" key="1">
    <source>
        <dbReference type="ARBA" id="ARBA00023186"/>
    </source>
</evidence>
<reference evidence="3" key="1">
    <citation type="submission" date="2022-08" db="EMBL/GenBank/DDBJ databases">
        <authorList>
            <consortium name="DOE Joint Genome Institute"/>
            <person name="Min B."/>
            <person name="Riley R."/>
            <person name="Sierra-Patev S."/>
            <person name="Naranjo-Ortiz M."/>
            <person name="Looney B."/>
            <person name="Konkel Z."/>
            <person name="Slot J.C."/>
            <person name="Sakamoto Y."/>
            <person name="Steenwyk J.L."/>
            <person name="Rokas A."/>
            <person name="Carro J."/>
            <person name="Camarero S."/>
            <person name="Ferreira P."/>
            <person name="Molpeceres G."/>
            <person name="Ruiz-Duenas F.J."/>
            <person name="Serrano A."/>
            <person name="Henrissat B."/>
            <person name="Drula E."/>
            <person name="Hughes K.W."/>
            <person name="Mata J.L."/>
            <person name="Ishikawa N.K."/>
            <person name="Vargas-Isla R."/>
            <person name="Ushijima S."/>
            <person name="Smith C.A."/>
            <person name="Ahrendt S."/>
            <person name="Andreopoulos W."/>
            <person name="He G."/>
            <person name="Labutti K."/>
            <person name="Lipzen A."/>
            <person name="Ng V."/>
            <person name="Sandor L."/>
            <person name="Barry K."/>
            <person name="Martinez A.T."/>
            <person name="Xiao Y."/>
            <person name="Gibbons J.G."/>
            <person name="Terashima K."/>
            <person name="Hibbett D.S."/>
            <person name="Grigoriev I.V."/>
        </authorList>
    </citation>
    <scope>NUCLEOTIDE SEQUENCE</scope>
    <source>
        <strain evidence="3">TFB9207</strain>
    </source>
</reference>
<dbReference type="EMBL" id="MU807974">
    <property type="protein sequence ID" value="KAJ3830969.1"/>
    <property type="molecule type" value="Genomic_DNA"/>
</dbReference>
<dbReference type="GO" id="GO:0051087">
    <property type="term" value="F:protein-folding chaperone binding"/>
    <property type="evidence" value="ECO:0007669"/>
    <property type="project" value="TreeGrafter"/>
</dbReference>
<proteinExistence type="predicted"/>
<organism evidence="3 4">
    <name type="scientific">Lentinula raphanica</name>
    <dbReference type="NCBI Taxonomy" id="153919"/>
    <lineage>
        <taxon>Eukaryota</taxon>
        <taxon>Fungi</taxon>
        <taxon>Dikarya</taxon>
        <taxon>Basidiomycota</taxon>
        <taxon>Agaricomycotina</taxon>
        <taxon>Agaricomycetes</taxon>
        <taxon>Agaricomycetidae</taxon>
        <taxon>Agaricales</taxon>
        <taxon>Marasmiineae</taxon>
        <taxon>Omphalotaceae</taxon>
        <taxon>Lentinula</taxon>
    </lineage>
</organism>
<dbReference type="SUPFAM" id="SSF49493">
    <property type="entry name" value="HSP40/DnaJ peptide-binding domain"/>
    <property type="match status" value="1"/>
</dbReference>
<evidence type="ECO:0000313" key="4">
    <source>
        <dbReference type="Proteomes" id="UP001163846"/>
    </source>
</evidence>
<dbReference type="AlphaFoldDB" id="A0AA38U223"/>
<dbReference type="GO" id="GO:0005829">
    <property type="term" value="C:cytosol"/>
    <property type="evidence" value="ECO:0007669"/>
    <property type="project" value="TreeGrafter"/>
</dbReference>
<dbReference type="GO" id="GO:0006413">
    <property type="term" value="P:translational initiation"/>
    <property type="evidence" value="ECO:0007669"/>
    <property type="project" value="TreeGrafter"/>
</dbReference>
<dbReference type="FunFam" id="2.60.260.20:FF:000002">
    <property type="entry name" value="Dnaj homolog subfamily b member"/>
    <property type="match status" value="1"/>
</dbReference>
<gene>
    <name evidence="3" type="ORF">F5878DRAFT_679507</name>
</gene>
<comment type="caution">
    <text evidence="3">The sequence shown here is derived from an EMBL/GenBank/DDBJ whole genome shotgun (WGS) entry which is preliminary data.</text>
</comment>
<dbReference type="Pfam" id="PF01556">
    <property type="entry name" value="DnaJ_C"/>
    <property type="match status" value="1"/>
</dbReference>
<evidence type="ECO:0000313" key="3">
    <source>
        <dbReference type="EMBL" id="KAJ3830969.1"/>
    </source>
</evidence>